<proteinExistence type="inferred from homology"/>
<sequence length="74" mass="8737">MAKPDNRADNVEHLQQSIQNTQQNLHEAEGYLNEFSSEISNEERKQIEEKNNRRKESIRAFREEVKDEAAHAQE</sequence>
<accession>A0A222WSR2</accession>
<evidence type="ECO:0000313" key="3">
    <source>
        <dbReference type="Proteomes" id="UP000214666"/>
    </source>
</evidence>
<dbReference type="OrthoDB" id="1799076at2"/>
<dbReference type="EMBL" id="CP020028">
    <property type="protein sequence ID" value="ASR49018.1"/>
    <property type="molecule type" value="Genomic_DNA"/>
</dbReference>
<evidence type="ECO:0000313" key="2">
    <source>
        <dbReference type="EMBL" id="ASR49018.1"/>
    </source>
</evidence>
<dbReference type="Pfam" id="PF19824">
    <property type="entry name" value="Tlp"/>
    <property type="match status" value="1"/>
</dbReference>
<dbReference type="AlphaFoldDB" id="A0A222WSR2"/>
<organism evidence="2 3">
    <name type="scientific">Paenibacillus kribbensis</name>
    <dbReference type="NCBI Taxonomy" id="172713"/>
    <lineage>
        <taxon>Bacteria</taxon>
        <taxon>Bacillati</taxon>
        <taxon>Bacillota</taxon>
        <taxon>Bacilli</taxon>
        <taxon>Bacillales</taxon>
        <taxon>Paenibacillaceae</taxon>
        <taxon>Paenibacillus</taxon>
    </lineage>
</organism>
<dbReference type="RefSeq" id="WP_094156285.1">
    <property type="nucleotide sequence ID" value="NZ_CP020028.1"/>
</dbReference>
<name>A0A222WSR2_9BACL</name>
<dbReference type="NCBIfam" id="TIGR03090">
    <property type="entry name" value="SASP_tlp"/>
    <property type="match status" value="1"/>
</dbReference>
<feature type="compositionally biased region" description="Basic and acidic residues" evidence="1">
    <location>
        <begin position="41"/>
        <end position="58"/>
    </location>
</feature>
<reference evidence="2 3" key="1">
    <citation type="submission" date="2017-03" db="EMBL/GenBank/DDBJ databases">
        <title>Complete genome sequence of Paenibacillus Kribbensis producing bioflocculants.</title>
        <authorList>
            <person name="Lee H.-G."/>
            <person name="Oh H.-M."/>
        </authorList>
    </citation>
    <scope>NUCLEOTIDE SEQUENCE [LARGE SCALE GENOMIC DNA]</scope>
    <source>
        <strain evidence="2 3">AM49</strain>
    </source>
</reference>
<dbReference type="STRING" id="172713.GCA_001705305_01322"/>
<evidence type="ECO:0000256" key="1">
    <source>
        <dbReference type="SAM" id="MobiDB-lite"/>
    </source>
</evidence>
<gene>
    <name evidence="2" type="ORF">B4V02_21120</name>
</gene>
<dbReference type="InterPro" id="IPR017524">
    <property type="entry name" value="SASP_thioredoxin-like"/>
</dbReference>
<dbReference type="HAMAP" id="MF_01506">
    <property type="entry name" value="Tlp"/>
    <property type="match status" value="1"/>
</dbReference>
<dbReference type="Proteomes" id="UP000214666">
    <property type="component" value="Chromosome"/>
</dbReference>
<protein>
    <submittedName>
        <fullName evidence="2">Small acid-soluble spore protein Tlp</fullName>
    </submittedName>
</protein>
<feature type="region of interest" description="Disordered" evidence="1">
    <location>
        <begin position="35"/>
        <end position="58"/>
    </location>
</feature>
<keyword evidence="3" id="KW-1185">Reference proteome</keyword>
<dbReference type="KEGG" id="pkb:B4V02_21120"/>